<accession>A0ACC1HG32</accession>
<dbReference type="Proteomes" id="UP001145114">
    <property type="component" value="Unassembled WGS sequence"/>
</dbReference>
<name>A0ACC1HG32_9FUNG</name>
<evidence type="ECO:0000313" key="2">
    <source>
        <dbReference type="Proteomes" id="UP001145114"/>
    </source>
</evidence>
<organism evidence="1 2">
    <name type="scientific">Spiromyces aspiralis</name>
    <dbReference type="NCBI Taxonomy" id="68401"/>
    <lineage>
        <taxon>Eukaryota</taxon>
        <taxon>Fungi</taxon>
        <taxon>Fungi incertae sedis</taxon>
        <taxon>Zoopagomycota</taxon>
        <taxon>Kickxellomycotina</taxon>
        <taxon>Kickxellomycetes</taxon>
        <taxon>Kickxellales</taxon>
        <taxon>Kickxellaceae</taxon>
        <taxon>Spiromyces</taxon>
    </lineage>
</organism>
<reference evidence="1" key="1">
    <citation type="submission" date="2022-06" db="EMBL/GenBank/DDBJ databases">
        <title>Phylogenomic reconstructions and comparative analyses of Kickxellomycotina fungi.</title>
        <authorList>
            <person name="Reynolds N.K."/>
            <person name="Stajich J.E."/>
            <person name="Barry K."/>
            <person name="Grigoriev I.V."/>
            <person name="Crous P."/>
            <person name="Smith M.E."/>
        </authorList>
    </citation>
    <scope>NUCLEOTIDE SEQUENCE</scope>
    <source>
        <strain evidence="1">RSA 2271</strain>
    </source>
</reference>
<sequence>MHLTRAIRPAAGLASRLSRVAVARVAARSALPQLSAAARRAFATTPLRLEEDGSSKDLTLVLQEEIDYERNALEEEGKPEFISSFVEKTGFKIQETEGQNDVIMTRNIHVRFNISEILNRDDNLADVEVYNENAEGVTKEGETPADEELEEFPVSFSVCIVKPNHKSVLSFDLIAEEGEIGVERTMFFPDEATALEQTAERDWQRRGHYMGPVFGHLSDDLKENIDVYLEERGIDTGLCLFMQDYIEHKEEKEYLRWLEQFQKFIKA</sequence>
<comment type="caution">
    <text evidence="1">The sequence shown here is derived from an EMBL/GenBank/DDBJ whole genome shotgun (WGS) entry which is preliminary data.</text>
</comment>
<proteinExistence type="predicted"/>
<gene>
    <name evidence="1" type="primary">MAM33</name>
    <name evidence="1" type="ORF">EV182_001097</name>
</gene>
<dbReference type="EMBL" id="JAMZIH010005267">
    <property type="protein sequence ID" value="KAJ1675524.1"/>
    <property type="molecule type" value="Genomic_DNA"/>
</dbReference>
<protein>
    <submittedName>
        <fullName evidence="1">Mitochondrial acidic protein mam33</fullName>
    </submittedName>
</protein>
<evidence type="ECO:0000313" key="1">
    <source>
        <dbReference type="EMBL" id="KAJ1675524.1"/>
    </source>
</evidence>
<keyword evidence="2" id="KW-1185">Reference proteome</keyword>